<comment type="caution">
    <text evidence="6">The sequence shown here is derived from an EMBL/GenBank/DDBJ whole genome shotgun (WGS) entry which is preliminary data.</text>
</comment>
<evidence type="ECO:0000256" key="3">
    <source>
        <dbReference type="ARBA" id="ARBA00022729"/>
    </source>
</evidence>
<keyword evidence="6" id="KW-0675">Receptor</keyword>
<evidence type="ECO:0000313" key="6">
    <source>
        <dbReference type="EMBL" id="GFY77785.1"/>
    </source>
</evidence>
<dbReference type="GO" id="GO:0005615">
    <property type="term" value="C:extracellular space"/>
    <property type="evidence" value="ECO:0007669"/>
    <property type="project" value="TreeGrafter"/>
</dbReference>
<dbReference type="Gene3D" id="2.170.130.30">
    <property type="match status" value="1"/>
</dbReference>
<sequence>MSTLSGKMMTESSIPLTVLRLLATLLSGMSILSGKCRLWLHGLGLLNSSPLDRTGPPWTCTSPPEDLEPASLVTLFLGRRWENKMNSQKLALYIHAMLAACMNPRDFFGKNLVLELRRMTEENANYTNPFQILVLCNAGDTMTSKDVEKVTAAFNSQHRPFWTGTKALAILAIACLSSKPNLVADEKILNVMQQELKSRQLKNGTVDNSRTTALVVQALLVHDSYNKDFNMDLAIHSILDSVKGNISQLNAYYALPVLSNKSLLNISSVHCKKAPDSEMEALEKVLDVDGEVISVQYSIWIGDKVELARTWQLKAPLNNSIYDIVETIAKIDNRQKVEYNVMEGKPFVTSLAGLEDDPETGTFWFLHVKTMNSDEETQIIEQSPVDVRLKPNQEIILWYKSGSWNPHLRAAESKIPGITKSRWR</sequence>
<evidence type="ECO:0000256" key="2">
    <source>
        <dbReference type="ARBA" id="ARBA00022525"/>
    </source>
</evidence>
<organism evidence="6 7">
    <name type="scientific">Trichonephila inaurata madagascariensis</name>
    <dbReference type="NCBI Taxonomy" id="2747483"/>
    <lineage>
        <taxon>Eukaryota</taxon>
        <taxon>Metazoa</taxon>
        <taxon>Ecdysozoa</taxon>
        <taxon>Arthropoda</taxon>
        <taxon>Chelicerata</taxon>
        <taxon>Arachnida</taxon>
        <taxon>Araneae</taxon>
        <taxon>Araneomorphae</taxon>
        <taxon>Entelegynae</taxon>
        <taxon>Araneoidea</taxon>
        <taxon>Nephilidae</taxon>
        <taxon>Trichonephila</taxon>
        <taxon>Trichonephila inaurata</taxon>
    </lineage>
</organism>
<evidence type="ECO:0000256" key="5">
    <source>
        <dbReference type="PIRSR" id="PIRSR602157-2"/>
    </source>
</evidence>
<feature type="binding site" evidence="4">
    <location>
        <position position="208"/>
    </location>
    <ligand>
        <name>cyanocob(III)alamin</name>
        <dbReference type="ChEBI" id="CHEBI:17439"/>
    </ligand>
</feature>
<dbReference type="OrthoDB" id="6432293at2759"/>
<dbReference type="Gene3D" id="1.50.10.20">
    <property type="match status" value="1"/>
</dbReference>
<gene>
    <name evidence="6" type="primary">SORL1_5</name>
    <name evidence="6" type="ORF">TNIN_455081</name>
</gene>
<evidence type="ECO:0000256" key="1">
    <source>
        <dbReference type="ARBA" id="ARBA00004613"/>
    </source>
</evidence>
<dbReference type="GO" id="GO:0031419">
    <property type="term" value="F:cobalamin binding"/>
    <property type="evidence" value="ECO:0007669"/>
    <property type="project" value="InterPro"/>
</dbReference>
<reference evidence="6" key="1">
    <citation type="submission" date="2020-08" db="EMBL/GenBank/DDBJ databases">
        <title>Multicomponent nature underlies the extraordinary mechanical properties of spider dragline silk.</title>
        <authorList>
            <person name="Kono N."/>
            <person name="Nakamura H."/>
            <person name="Mori M."/>
            <person name="Yoshida Y."/>
            <person name="Ohtoshi R."/>
            <person name="Malay A.D."/>
            <person name="Moran D.A.P."/>
            <person name="Tomita M."/>
            <person name="Numata K."/>
            <person name="Arakawa K."/>
        </authorList>
    </citation>
    <scope>NUCLEOTIDE SEQUENCE</scope>
</reference>
<feature type="disulfide bond" evidence="5">
    <location>
        <begin position="136"/>
        <end position="175"/>
    </location>
</feature>
<dbReference type="InterPro" id="IPR002157">
    <property type="entry name" value="Cbl-bd_prot"/>
</dbReference>
<keyword evidence="5" id="KW-1015">Disulfide bond</keyword>
<keyword evidence="4" id="KW-0170">Cobalt</keyword>
<dbReference type="InterPro" id="IPR051588">
    <property type="entry name" value="Cobalamin_Transport"/>
</dbReference>
<dbReference type="Proteomes" id="UP000886998">
    <property type="component" value="Unassembled WGS sequence"/>
</dbReference>
<comment type="subcellular location">
    <subcellularLocation>
        <location evidence="1">Secreted</location>
    </subcellularLocation>
</comment>
<proteinExistence type="predicted"/>
<dbReference type="Pfam" id="PF01122">
    <property type="entry name" value="Cobalamin_bind"/>
    <property type="match status" value="1"/>
</dbReference>
<keyword evidence="7" id="KW-1185">Reference proteome</keyword>
<name>A0A8X6YRD2_9ARAC</name>
<dbReference type="AlphaFoldDB" id="A0A8X6YRD2"/>
<protein>
    <submittedName>
        <fullName evidence="6">Sortilin-related receptor</fullName>
    </submittedName>
</protein>
<evidence type="ECO:0000313" key="7">
    <source>
        <dbReference type="Proteomes" id="UP000886998"/>
    </source>
</evidence>
<dbReference type="PANTHER" id="PTHR10559:SF18">
    <property type="entry name" value="TRANSCOBALAMIN II"/>
    <property type="match status" value="1"/>
</dbReference>
<accession>A0A8X6YRD2</accession>
<dbReference type="GO" id="GO:0015889">
    <property type="term" value="P:cobalamin transport"/>
    <property type="evidence" value="ECO:0007669"/>
    <property type="project" value="InterPro"/>
</dbReference>
<keyword evidence="3" id="KW-0732">Signal</keyword>
<keyword evidence="2" id="KW-0964">Secreted</keyword>
<evidence type="ECO:0000256" key="4">
    <source>
        <dbReference type="PIRSR" id="PIRSR602157-1"/>
    </source>
</evidence>
<dbReference type="EMBL" id="BMAV01022648">
    <property type="protein sequence ID" value="GFY77785.1"/>
    <property type="molecule type" value="Genomic_DNA"/>
</dbReference>
<dbReference type="PANTHER" id="PTHR10559">
    <property type="entry name" value="TRANSCOBALAMIN-1/GASTRIC INTRINSIC FACTOR"/>
    <property type="match status" value="1"/>
</dbReference>